<feature type="region of interest" description="Disordered" evidence="1">
    <location>
        <begin position="174"/>
        <end position="221"/>
    </location>
</feature>
<dbReference type="AlphaFoldDB" id="A0A0S4KJU7"/>
<dbReference type="Proteomes" id="UP000051952">
    <property type="component" value="Unassembled WGS sequence"/>
</dbReference>
<evidence type="ECO:0000313" key="3">
    <source>
        <dbReference type="Proteomes" id="UP000051952"/>
    </source>
</evidence>
<accession>A0A0S4KJU7</accession>
<feature type="compositionally biased region" description="Low complexity" evidence="1">
    <location>
        <begin position="186"/>
        <end position="197"/>
    </location>
</feature>
<dbReference type="VEuPathDB" id="TriTrypDB:BSAL_17970"/>
<dbReference type="EMBL" id="CYKH01001680">
    <property type="protein sequence ID" value="CUI14865.1"/>
    <property type="molecule type" value="Genomic_DNA"/>
</dbReference>
<sequence>MNGGTTTSTAPVPPTTAQTVMAPKAIQLSANGQHKLEALARSVTPPPSQARPIHQSVLSAESMAGSEDSAPSTADGSIPPAVVVHSATRTVPFFEFDLTSKHQPNGAGTTMTAVVPSNTSRGLVKRNGYGGGHDDVKDSGTTVVYVGNAAPLPPQGGNMEAYRAQNRDIILNSGSQHQPHLHPAANNNSNFVSTTSTPYDHDDDGATASPTLDPNSNGKNIPRKVLLRNLTLFVILKILGSFDSGAFSATLNGENGITESWGLSVAQQRTVRRTEISFLTAAHNINRTSTLLPTTTATLSPQQAHHMTMMTTVQLHHLPSIRIPTARTFQGRCCCGI</sequence>
<feature type="compositionally biased region" description="Polar residues" evidence="1">
    <location>
        <begin position="208"/>
        <end position="219"/>
    </location>
</feature>
<evidence type="ECO:0000313" key="2">
    <source>
        <dbReference type="EMBL" id="CUI14865.1"/>
    </source>
</evidence>
<keyword evidence="3" id="KW-1185">Reference proteome</keyword>
<reference evidence="3" key="1">
    <citation type="submission" date="2015-09" db="EMBL/GenBank/DDBJ databases">
        <authorList>
            <consortium name="Pathogen Informatics"/>
        </authorList>
    </citation>
    <scope>NUCLEOTIDE SEQUENCE [LARGE SCALE GENOMIC DNA]</scope>
    <source>
        <strain evidence="3">Lake Konstanz</strain>
    </source>
</reference>
<evidence type="ECO:0000256" key="1">
    <source>
        <dbReference type="SAM" id="MobiDB-lite"/>
    </source>
</evidence>
<proteinExistence type="predicted"/>
<organism evidence="2 3">
    <name type="scientific">Bodo saltans</name>
    <name type="common">Flagellated protozoan</name>
    <dbReference type="NCBI Taxonomy" id="75058"/>
    <lineage>
        <taxon>Eukaryota</taxon>
        <taxon>Discoba</taxon>
        <taxon>Euglenozoa</taxon>
        <taxon>Kinetoplastea</taxon>
        <taxon>Metakinetoplastina</taxon>
        <taxon>Eubodonida</taxon>
        <taxon>Bodonidae</taxon>
        <taxon>Bodo</taxon>
    </lineage>
</organism>
<protein>
    <submittedName>
        <fullName evidence="2">Uncharacterized protein</fullName>
    </submittedName>
</protein>
<gene>
    <name evidence="2" type="ORF">BSAL_17970</name>
</gene>
<name>A0A0S4KJU7_BODSA</name>